<keyword evidence="3" id="KW-0963">Cytoplasm</keyword>
<feature type="region of interest" description="Disordered" evidence="6">
    <location>
        <begin position="1"/>
        <end position="61"/>
    </location>
</feature>
<dbReference type="PANTHER" id="PTHR33958">
    <property type="entry name" value="PROTEIN C8ORF37"/>
    <property type="match status" value="1"/>
</dbReference>
<comment type="subcellular location">
    <subcellularLocation>
        <location evidence="2">Cytoplasm</location>
    </subcellularLocation>
    <subcellularLocation>
        <location evidence="1">Photoreceptor inner segment</location>
    </subcellularLocation>
</comment>
<accession>A0A813FGR5</accession>
<dbReference type="EMBL" id="CAJNNV010024903">
    <property type="protein sequence ID" value="CAE8611086.1"/>
    <property type="molecule type" value="Genomic_DNA"/>
</dbReference>
<proteinExistence type="predicted"/>
<sequence length="216" mass="22913">MGNGAPRAPPKRLAERLSKKSSSKDKASRKKSDPSKEPPPADENGEPEQTAKMEAAPLPPLKPLKVPRQLAAVTADPCGAPAKPAQAFVPARVTPAAEGGSDGTEDLADLMTKALAGGDAAVPLRGSASNGMVPNFHCTGCDFQVLKVDNHIWANNGDVEYMFLRNNYPNVMKLRAKLEQKQGCVAYCCQCSSRSADAGADLSDVAEGLKWRVIQM</sequence>
<keyword evidence="8" id="KW-1185">Reference proteome</keyword>
<feature type="compositionally biased region" description="Basic and acidic residues" evidence="6">
    <location>
        <begin position="12"/>
        <end position="36"/>
    </location>
</feature>
<organism evidence="7 8">
    <name type="scientific">Polarella glacialis</name>
    <name type="common">Dinoflagellate</name>
    <dbReference type="NCBI Taxonomy" id="89957"/>
    <lineage>
        <taxon>Eukaryota</taxon>
        <taxon>Sar</taxon>
        <taxon>Alveolata</taxon>
        <taxon>Dinophyceae</taxon>
        <taxon>Suessiales</taxon>
        <taxon>Suessiaceae</taxon>
        <taxon>Polarella</taxon>
    </lineage>
</organism>
<dbReference type="Pfam" id="PF14996">
    <property type="entry name" value="RMP"/>
    <property type="match status" value="1"/>
</dbReference>
<evidence type="ECO:0000256" key="3">
    <source>
        <dbReference type="ARBA" id="ARBA00022490"/>
    </source>
</evidence>
<dbReference type="GO" id="GO:0005829">
    <property type="term" value="C:cytosol"/>
    <property type="evidence" value="ECO:0007669"/>
    <property type="project" value="TreeGrafter"/>
</dbReference>
<reference evidence="7" key="1">
    <citation type="submission" date="2021-02" db="EMBL/GenBank/DDBJ databases">
        <authorList>
            <person name="Dougan E. K."/>
            <person name="Rhodes N."/>
            <person name="Thang M."/>
            <person name="Chan C."/>
        </authorList>
    </citation>
    <scope>NUCLEOTIDE SEQUENCE</scope>
</reference>
<protein>
    <recommendedName>
        <fullName evidence="5">Cilia- and flagella-associated protein 418</fullName>
    </recommendedName>
</protein>
<dbReference type="InterPro" id="IPR029239">
    <property type="entry name" value="CFAP418"/>
</dbReference>
<dbReference type="OrthoDB" id="449058at2759"/>
<evidence type="ECO:0000256" key="6">
    <source>
        <dbReference type="SAM" id="MobiDB-lite"/>
    </source>
</evidence>
<comment type="function">
    <text evidence="4">May be involved in photoreceptor outer segment disk morphogenesis.</text>
</comment>
<name>A0A813FGR5_POLGL</name>
<dbReference type="Proteomes" id="UP000654075">
    <property type="component" value="Unassembled WGS sequence"/>
</dbReference>
<gene>
    <name evidence="7" type="ORF">PGLA1383_LOCUS28896</name>
</gene>
<evidence type="ECO:0000256" key="5">
    <source>
        <dbReference type="ARBA" id="ARBA00026215"/>
    </source>
</evidence>
<evidence type="ECO:0000256" key="4">
    <source>
        <dbReference type="ARBA" id="ARBA00024819"/>
    </source>
</evidence>
<comment type="caution">
    <text evidence="7">The sequence shown here is derived from an EMBL/GenBank/DDBJ whole genome shotgun (WGS) entry which is preliminary data.</text>
</comment>
<evidence type="ECO:0000313" key="7">
    <source>
        <dbReference type="EMBL" id="CAE8611086.1"/>
    </source>
</evidence>
<evidence type="ECO:0000313" key="8">
    <source>
        <dbReference type="Proteomes" id="UP000654075"/>
    </source>
</evidence>
<evidence type="ECO:0000256" key="2">
    <source>
        <dbReference type="ARBA" id="ARBA00004496"/>
    </source>
</evidence>
<dbReference type="AlphaFoldDB" id="A0A813FGR5"/>
<dbReference type="PANTHER" id="PTHR33958:SF1">
    <property type="entry name" value="CILIA- AND FLAGELLA-ASSOCIATED PROTEIN 418"/>
    <property type="match status" value="1"/>
</dbReference>
<evidence type="ECO:0000256" key="1">
    <source>
        <dbReference type="ARBA" id="ARBA00004437"/>
    </source>
</evidence>